<keyword evidence="12" id="KW-1185">Reference proteome</keyword>
<dbReference type="InterPro" id="IPR027469">
    <property type="entry name" value="Cation_efflux_TMD_sf"/>
</dbReference>
<evidence type="ECO:0000256" key="6">
    <source>
        <dbReference type="ARBA" id="ARBA00023065"/>
    </source>
</evidence>
<feature type="compositionally biased region" description="Basic residues" evidence="9">
    <location>
        <begin position="62"/>
        <end position="77"/>
    </location>
</feature>
<feature type="compositionally biased region" description="Basic and acidic residues" evidence="9">
    <location>
        <begin position="412"/>
        <end position="442"/>
    </location>
</feature>
<dbReference type="PANTHER" id="PTHR45755">
    <property type="match status" value="1"/>
</dbReference>
<keyword evidence="4" id="KW-0812">Transmembrane</keyword>
<feature type="compositionally biased region" description="Basic residues" evidence="9">
    <location>
        <begin position="109"/>
        <end position="119"/>
    </location>
</feature>
<feature type="domain" description="Cation efflux protein transmembrane" evidence="10">
    <location>
        <begin position="287"/>
        <end position="517"/>
    </location>
</feature>
<evidence type="ECO:0000256" key="4">
    <source>
        <dbReference type="ARBA" id="ARBA00022692"/>
    </source>
</evidence>
<dbReference type="Proteomes" id="UP001163105">
    <property type="component" value="Unassembled WGS sequence"/>
</dbReference>
<accession>A0AB34FZD7</accession>
<comment type="caution">
    <text evidence="11">The sequence shown here is derived from an EMBL/GenBank/DDBJ whole genome shotgun (WGS) entry which is preliminary data.</text>
</comment>
<reference evidence="11" key="1">
    <citation type="submission" date="2023-01" db="EMBL/GenBank/DDBJ databases">
        <title>The growth and conidiation of Purpureocillium lavendulum are regulated by nitrogen source and histone H3K14 acetylation.</title>
        <authorList>
            <person name="Tang P."/>
            <person name="Han J."/>
            <person name="Zhang C."/>
            <person name="Tang P."/>
            <person name="Qi F."/>
            <person name="Zhang K."/>
            <person name="Liang L."/>
        </authorList>
    </citation>
    <scope>NUCLEOTIDE SEQUENCE</scope>
    <source>
        <strain evidence="11">YMF1.00683</strain>
    </source>
</reference>
<evidence type="ECO:0000256" key="8">
    <source>
        <dbReference type="RuleBase" id="RU369017"/>
    </source>
</evidence>
<dbReference type="EMBL" id="JAQHRD010000002">
    <property type="protein sequence ID" value="KAJ6444398.1"/>
    <property type="molecule type" value="Genomic_DNA"/>
</dbReference>
<dbReference type="GO" id="GO:0005789">
    <property type="term" value="C:endoplasmic reticulum membrane"/>
    <property type="evidence" value="ECO:0007669"/>
    <property type="project" value="UniProtKB-SubCell"/>
</dbReference>
<feature type="compositionally biased region" description="Basic and acidic residues" evidence="9">
    <location>
        <begin position="98"/>
        <end position="108"/>
    </location>
</feature>
<evidence type="ECO:0000259" key="10">
    <source>
        <dbReference type="Pfam" id="PF01545"/>
    </source>
</evidence>
<dbReference type="AlphaFoldDB" id="A0AB34FZD7"/>
<dbReference type="GO" id="GO:1904257">
    <property type="term" value="P:zinc ion import into Golgi lumen"/>
    <property type="evidence" value="ECO:0007669"/>
    <property type="project" value="TreeGrafter"/>
</dbReference>
<dbReference type="GO" id="GO:0005385">
    <property type="term" value="F:zinc ion transmembrane transporter activity"/>
    <property type="evidence" value="ECO:0007669"/>
    <property type="project" value="UniProtKB-UniRule"/>
</dbReference>
<evidence type="ECO:0000256" key="3">
    <source>
        <dbReference type="ARBA" id="ARBA00022448"/>
    </source>
</evidence>
<dbReference type="GO" id="GO:0006882">
    <property type="term" value="P:intracellular zinc ion homeostasis"/>
    <property type="evidence" value="ECO:0007669"/>
    <property type="project" value="InterPro"/>
</dbReference>
<evidence type="ECO:0000256" key="9">
    <source>
        <dbReference type="SAM" id="MobiDB-lite"/>
    </source>
</evidence>
<comment type="similarity">
    <text evidence="2 8">Belongs to the cation diffusion facilitator (CDF) transporter (TC 2.A.4) family. SLC30A subfamily.</text>
</comment>
<organism evidence="11 12">
    <name type="scientific">Purpureocillium lavendulum</name>
    <dbReference type="NCBI Taxonomy" id="1247861"/>
    <lineage>
        <taxon>Eukaryota</taxon>
        <taxon>Fungi</taxon>
        <taxon>Dikarya</taxon>
        <taxon>Ascomycota</taxon>
        <taxon>Pezizomycotina</taxon>
        <taxon>Sordariomycetes</taxon>
        <taxon>Hypocreomycetidae</taxon>
        <taxon>Hypocreales</taxon>
        <taxon>Ophiocordycipitaceae</taxon>
        <taxon>Purpureocillium</taxon>
    </lineage>
</organism>
<dbReference type="NCBIfam" id="TIGR01297">
    <property type="entry name" value="CDF"/>
    <property type="match status" value="1"/>
</dbReference>
<feature type="region of interest" description="Disordered" evidence="9">
    <location>
        <begin position="408"/>
        <end position="450"/>
    </location>
</feature>
<proteinExistence type="inferred from homology"/>
<comment type="function">
    <text evidence="8">Functions as a zinc transporter.</text>
</comment>
<feature type="compositionally biased region" description="Acidic residues" evidence="9">
    <location>
        <begin position="32"/>
        <end position="41"/>
    </location>
</feature>
<evidence type="ECO:0000313" key="11">
    <source>
        <dbReference type="EMBL" id="KAJ6444398.1"/>
    </source>
</evidence>
<dbReference type="Gene3D" id="1.20.1510.10">
    <property type="entry name" value="Cation efflux protein transmembrane domain"/>
    <property type="match status" value="1"/>
</dbReference>
<dbReference type="SUPFAM" id="SSF161111">
    <property type="entry name" value="Cation efflux protein transmembrane domain-like"/>
    <property type="match status" value="1"/>
</dbReference>
<evidence type="ECO:0000313" key="12">
    <source>
        <dbReference type="Proteomes" id="UP001163105"/>
    </source>
</evidence>
<keyword evidence="7" id="KW-0472">Membrane</keyword>
<feature type="region of interest" description="Disordered" evidence="9">
    <location>
        <begin position="16"/>
        <end position="130"/>
    </location>
</feature>
<evidence type="ECO:0000256" key="7">
    <source>
        <dbReference type="ARBA" id="ARBA00023136"/>
    </source>
</evidence>
<dbReference type="InterPro" id="IPR058533">
    <property type="entry name" value="Cation_efflux_TM"/>
</dbReference>
<keyword evidence="5" id="KW-1133">Transmembrane helix</keyword>
<keyword evidence="8" id="KW-0256">Endoplasmic reticulum</keyword>
<dbReference type="GO" id="GO:0005794">
    <property type="term" value="C:Golgi apparatus"/>
    <property type="evidence" value="ECO:0007669"/>
    <property type="project" value="TreeGrafter"/>
</dbReference>
<feature type="compositionally biased region" description="Basic and acidic residues" evidence="9">
    <location>
        <begin position="190"/>
        <end position="216"/>
    </location>
</feature>
<comment type="subcellular location">
    <subcellularLocation>
        <location evidence="8">Endoplasmic reticulum membrane</location>
        <topology evidence="8">Multi-pass membrane protein</topology>
    </subcellularLocation>
    <subcellularLocation>
        <location evidence="1">Membrane</location>
        <topology evidence="1">Multi-pass membrane protein</topology>
    </subcellularLocation>
</comment>
<evidence type="ECO:0000256" key="1">
    <source>
        <dbReference type="ARBA" id="ARBA00004141"/>
    </source>
</evidence>
<evidence type="ECO:0000256" key="2">
    <source>
        <dbReference type="ARBA" id="ARBA00008873"/>
    </source>
</evidence>
<evidence type="ECO:0000256" key="5">
    <source>
        <dbReference type="ARBA" id="ARBA00022989"/>
    </source>
</evidence>
<dbReference type="InterPro" id="IPR002524">
    <property type="entry name" value="Cation_efflux"/>
</dbReference>
<protein>
    <recommendedName>
        <fullName evidence="8">Zinc transporter</fullName>
    </recommendedName>
</protein>
<sequence length="627" mass="69541">MTKRLLCLVNLHTSRQDPQRLTNARSASGAASDDDDDDDDGPCAVGNMASPYALPSSALPHAHQHHIHAHSHSHSHSHSQSSLTAWRSSMSRESLPSHIDEDVREHDHRGHSHSRHSSHNRAGSHTSNASASLLRDKAPPAALDTLAGWTQETTAGGKSIVTPGPDALSKPYSPPTKEHIQRHSHHDHHQSHDHEHDHVHVHAHARDGQHDHDHQHGHVHAHAHSHTDEKPVRSLFTRTILPYAVRFPILHAILVEKDSRRIFYFMTWVSSGLLGGTIADQKPRCRLNFCFMTVQAFYGYVTDSLGLLSDSIHMFFDCVALLVGLLAAVMSKWPPSQKFPYGFGKIETLSGFANGILLMLLSVEIAFEAFERLLEGTKTKRLGELFVVSSMGLAVNLVGMMAFGHHHHGHDHGHSHGHGHEHEHDDSHSHAHGEHGHGDHGHDHGHHGCSSHDNENMHGIYLHVLADTLGSVSVIVSTVLTSVWGWSGWDPLASCLIAALIFMSSKPLVVSCAKRLLLSVPEDTEYTMRNTLGGILQQRGVVSYTAPKLWLDDRTGSRTRARLVGREGRREWLLVRERTDASNASNTEAVLEDERPESMPTEATCKCRIDVGRERLVHEQQYDSEYG</sequence>
<feature type="compositionally biased region" description="Polar residues" evidence="9">
    <location>
        <begin position="83"/>
        <end position="94"/>
    </location>
</feature>
<name>A0AB34FZD7_9HYPO</name>
<gene>
    <name evidence="11" type="primary">SLC30A5_7</name>
    <name evidence="11" type="ORF">O9K51_02792</name>
</gene>
<feature type="region of interest" description="Disordered" evidence="9">
    <location>
        <begin position="154"/>
        <end position="229"/>
    </location>
</feature>
<dbReference type="GO" id="GO:0031410">
    <property type="term" value="C:cytoplasmic vesicle"/>
    <property type="evidence" value="ECO:0007669"/>
    <property type="project" value="TreeGrafter"/>
</dbReference>
<dbReference type="PANTHER" id="PTHR45755:SF4">
    <property type="entry name" value="ZINC TRANSPORTER 7"/>
    <property type="match status" value="1"/>
</dbReference>
<dbReference type="Pfam" id="PF01545">
    <property type="entry name" value="Cation_efflux"/>
    <property type="match status" value="1"/>
</dbReference>
<dbReference type="InterPro" id="IPR045316">
    <property type="entry name" value="Msc2-like"/>
</dbReference>
<keyword evidence="3 8" id="KW-0813">Transport</keyword>
<keyword evidence="6 8" id="KW-0406">Ion transport</keyword>